<evidence type="ECO:0000256" key="1">
    <source>
        <dbReference type="ARBA" id="ARBA00010613"/>
    </source>
</evidence>
<evidence type="ECO:0000259" key="2">
    <source>
        <dbReference type="PROSITE" id="PS50263"/>
    </source>
</evidence>
<dbReference type="RefSeq" id="WP_118324488.1">
    <property type="nucleotide sequence ID" value="NZ_DBFBOP010000081.1"/>
</dbReference>
<protein>
    <submittedName>
        <fullName evidence="3">Carbon-nitrogen hydrolase family protein</fullName>
    </submittedName>
</protein>
<dbReference type="Pfam" id="PF00795">
    <property type="entry name" value="CN_hydrolase"/>
    <property type="match status" value="1"/>
</dbReference>
<dbReference type="Proteomes" id="UP000265489">
    <property type="component" value="Unassembled WGS sequence"/>
</dbReference>
<feature type="domain" description="CN hydrolase" evidence="2">
    <location>
        <begin position="1"/>
        <end position="232"/>
    </location>
</feature>
<dbReference type="AlphaFoldDB" id="A0A395WD72"/>
<dbReference type="GO" id="GO:0016787">
    <property type="term" value="F:hydrolase activity"/>
    <property type="evidence" value="ECO:0007669"/>
    <property type="project" value="UniProtKB-KW"/>
</dbReference>
<dbReference type="SUPFAM" id="SSF56317">
    <property type="entry name" value="Carbon-nitrogen hydrolase"/>
    <property type="match status" value="1"/>
</dbReference>
<name>A0A395WD72_9FIRM</name>
<gene>
    <name evidence="3" type="ORF">DWW32_01345</name>
</gene>
<sequence length="266" mass="30810">MKICMYQMSVSMDNQQNIAKLKNIPDCDILVLPEMWNCPYHNDALKTAYLRHDESLEALKETARTNKIWIVAGSICTNKYNRCYILNSDGDIVCSYDKTHLFEFHNKQDYCENDVFVPGNHLQCFDTPWEKCGILLCYDIRFPEVSRILAQNGAQILFCPAAFNEQATKKHWKLFAQTRALENEVFLCGVAPAKYTCKSYTSGGHSMLVDGFGNIVVELGEEEAYKVVDIDLNDIDKVRKRMPYWKVRRNDLYELKEIKNEDNSNQ</sequence>
<dbReference type="InterPro" id="IPR036526">
    <property type="entry name" value="C-N_Hydrolase_sf"/>
</dbReference>
<dbReference type="EMBL" id="QRYQ01000002">
    <property type="protein sequence ID" value="RGU93687.1"/>
    <property type="molecule type" value="Genomic_DNA"/>
</dbReference>
<evidence type="ECO:0000313" key="3">
    <source>
        <dbReference type="EMBL" id="RGU93687.1"/>
    </source>
</evidence>
<dbReference type="PANTHER" id="PTHR23088:SF27">
    <property type="entry name" value="DEAMINATED GLUTATHIONE AMIDASE"/>
    <property type="match status" value="1"/>
</dbReference>
<dbReference type="PROSITE" id="PS50263">
    <property type="entry name" value="CN_HYDROLASE"/>
    <property type="match status" value="1"/>
</dbReference>
<comment type="caution">
    <text evidence="3">The sequence shown here is derived from an EMBL/GenBank/DDBJ whole genome shotgun (WGS) entry which is preliminary data.</text>
</comment>
<proteinExistence type="inferred from homology"/>
<dbReference type="Gene3D" id="3.60.110.10">
    <property type="entry name" value="Carbon-nitrogen hydrolase"/>
    <property type="match status" value="1"/>
</dbReference>
<reference evidence="3 4" key="1">
    <citation type="submission" date="2018-08" db="EMBL/GenBank/DDBJ databases">
        <title>A genome reference for cultivated species of the human gut microbiota.</title>
        <authorList>
            <person name="Zou Y."/>
            <person name="Xue W."/>
            <person name="Luo G."/>
        </authorList>
    </citation>
    <scope>NUCLEOTIDE SEQUENCE [LARGE SCALE GENOMIC DNA]</scope>
    <source>
        <strain evidence="3 4">AF15-20</strain>
    </source>
</reference>
<comment type="similarity">
    <text evidence="1">Belongs to the carbon-nitrogen hydrolase superfamily. NIT1/NIT2 family.</text>
</comment>
<evidence type="ECO:0000313" key="4">
    <source>
        <dbReference type="Proteomes" id="UP000265489"/>
    </source>
</evidence>
<organism evidence="3 4">
    <name type="scientific">Holdemanella biformis</name>
    <dbReference type="NCBI Taxonomy" id="1735"/>
    <lineage>
        <taxon>Bacteria</taxon>
        <taxon>Bacillati</taxon>
        <taxon>Bacillota</taxon>
        <taxon>Erysipelotrichia</taxon>
        <taxon>Erysipelotrichales</taxon>
        <taxon>Erysipelotrichaceae</taxon>
        <taxon>Holdemanella</taxon>
    </lineage>
</organism>
<dbReference type="InterPro" id="IPR003010">
    <property type="entry name" value="C-N_Hydrolase"/>
</dbReference>
<accession>A0A395WD72</accession>
<dbReference type="PANTHER" id="PTHR23088">
    <property type="entry name" value="NITRILASE-RELATED"/>
    <property type="match status" value="1"/>
</dbReference>
<keyword evidence="3" id="KW-0378">Hydrolase</keyword>